<evidence type="ECO:0000313" key="12">
    <source>
        <dbReference type="EMBL" id="SVB43064.1"/>
    </source>
</evidence>
<evidence type="ECO:0000256" key="1">
    <source>
        <dbReference type="ARBA" id="ARBA00001966"/>
    </source>
</evidence>
<keyword evidence="5" id="KW-0949">S-adenosyl-L-methionine</keyword>
<comment type="similarity">
    <text evidence="3">Belongs to the radical SAM superfamily. NifB family.</text>
</comment>
<sequence>MPVSFLSHEKPDGYDPIALTKATEKVVIRGNMRKYASLARNLRFYGGTTSATEVGCNLRCKFCFSDKPVRRPHSTGRFYTPQQVFNALKKNAQRNGNKLISASASEGTLGRQHLFELLDLVDKSEFIYILETNGMTLGNDRDFAMQLSKFKNLHVRVSIKGTNKDEYVQLTGAMSRSYDLPYKALEHLISAGVSCNACIMISFSTPENIQKAEQRLADIRPGLLKSLEKEHITLFPKVRQRLENIDMMPRSFRHMGKIYQNKRNTVEP</sequence>
<evidence type="ECO:0000256" key="10">
    <source>
        <dbReference type="ARBA" id="ARBA00023239"/>
    </source>
</evidence>
<keyword evidence="9" id="KW-0535">Nitrogen fixation</keyword>
<organism evidence="12">
    <name type="scientific">marine metagenome</name>
    <dbReference type="NCBI Taxonomy" id="408172"/>
    <lineage>
        <taxon>unclassified sequences</taxon>
        <taxon>metagenomes</taxon>
        <taxon>ecological metagenomes</taxon>
    </lineage>
</organism>
<gene>
    <name evidence="12" type="ORF">METZ01_LOCUS195918</name>
</gene>
<protein>
    <recommendedName>
        <fullName evidence="11">Radical SAM core domain-containing protein</fullName>
    </recommendedName>
</protein>
<proteinExistence type="inferred from homology"/>
<dbReference type="GO" id="GO:0046872">
    <property type="term" value="F:metal ion binding"/>
    <property type="evidence" value="ECO:0007669"/>
    <property type="project" value="UniProtKB-KW"/>
</dbReference>
<keyword evidence="7" id="KW-0408">Iron</keyword>
<evidence type="ECO:0000256" key="3">
    <source>
        <dbReference type="ARBA" id="ARBA00006804"/>
    </source>
</evidence>
<evidence type="ECO:0000256" key="7">
    <source>
        <dbReference type="ARBA" id="ARBA00023004"/>
    </source>
</evidence>
<dbReference type="PANTHER" id="PTHR43787">
    <property type="entry name" value="FEMO COFACTOR BIOSYNTHESIS PROTEIN NIFB-RELATED"/>
    <property type="match status" value="1"/>
</dbReference>
<dbReference type="Pfam" id="PF04055">
    <property type="entry name" value="Radical_SAM"/>
    <property type="match status" value="1"/>
</dbReference>
<dbReference type="SFLD" id="SFLDS00029">
    <property type="entry name" value="Radical_SAM"/>
    <property type="match status" value="1"/>
</dbReference>
<keyword evidence="4" id="KW-0004">4Fe-4S</keyword>
<evidence type="ECO:0000256" key="9">
    <source>
        <dbReference type="ARBA" id="ARBA00023231"/>
    </source>
</evidence>
<dbReference type="AlphaFoldDB" id="A0A382DYU1"/>
<dbReference type="CDD" id="cd01335">
    <property type="entry name" value="Radical_SAM"/>
    <property type="match status" value="1"/>
</dbReference>
<name>A0A382DYU1_9ZZZZ</name>
<keyword evidence="6" id="KW-0479">Metal-binding</keyword>
<dbReference type="PANTHER" id="PTHR43787:SF13">
    <property type="entry name" value="FEMO COFACTOR BIOSYNTHESIS PROTEIN NIFB"/>
    <property type="match status" value="1"/>
</dbReference>
<comment type="cofactor">
    <cofactor evidence="1">
        <name>[4Fe-4S] cluster</name>
        <dbReference type="ChEBI" id="CHEBI:49883"/>
    </cofactor>
</comment>
<dbReference type="GO" id="GO:0051539">
    <property type="term" value="F:4 iron, 4 sulfur cluster binding"/>
    <property type="evidence" value="ECO:0007669"/>
    <property type="project" value="UniProtKB-KW"/>
</dbReference>
<evidence type="ECO:0000256" key="8">
    <source>
        <dbReference type="ARBA" id="ARBA00023014"/>
    </source>
</evidence>
<feature type="domain" description="Radical SAM core" evidence="11">
    <location>
        <begin position="42"/>
        <end position="268"/>
    </location>
</feature>
<dbReference type="EMBL" id="UINC01041587">
    <property type="protein sequence ID" value="SVB43064.1"/>
    <property type="molecule type" value="Genomic_DNA"/>
</dbReference>
<dbReference type="PROSITE" id="PS51918">
    <property type="entry name" value="RADICAL_SAM"/>
    <property type="match status" value="1"/>
</dbReference>
<evidence type="ECO:0000256" key="5">
    <source>
        <dbReference type="ARBA" id="ARBA00022691"/>
    </source>
</evidence>
<evidence type="ECO:0000256" key="4">
    <source>
        <dbReference type="ARBA" id="ARBA00022485"/>
    </source>
</evidence>
<reference evidence="12" key="1">
    <citation type="submission" date="2018-05" db="EMBL/GenBank/DDBJ databases">
        <authorList>
            <person name="Lanie J.A."/>
            <person name="Ng W.-L."/>
            <person name="Kazmierczak K.M."/>
            <person name="Andrzejewski T.M."/>
            <person name="Davidsen T.M."/>
            <person name="Wayne K.J."/>
            <person name="Tettelin H."/>
            <person name="Glass J.I."/>
            <person name="Rusch D."/>
            <person name="Podicherti R."/>
            <person name="Tsui H.-C.T."/>
            <person name="Winkler M.E."/>
        </authorList>
    </citation>
    <scope>NUCLEOTIDE SEQUENCE</scope>
</reference>
<dbReference type="InterPro" id="IPR007197">
    <property type="entry name" value="rSAM"/>
</dbReference>
<keyword evidence="10" id="KW-0456">Lyase</keyword>
<accession>A0A382DYU1</accession>
<keyword evidence="8" id="KW-0411">Iron-sulfur</keyword>
<dbReference type="SUPFAM" id="SSF102114">
    <property type="entry name" value="Radical SAM enzymes"/>
    <property type="match status" value="1"/>
</dbReference>
<dbReference type="Gene3D" id="3.20.20.70">
    <property type="entry name" value="Aldolase class I"/>
    <property type="match status" value="1"/>
</dbReference>
<comment type="pathway">
    <text evidence="2">Cofactor biosynthesis; Fe-Mo cofactor biosynthesis.</text>
</comment>
<evidence type="ECO:0000256" key="2">
    <source>
        <dbReference type="ARBA" id="ARBA00005155"/>
    </source>
</evidence>
<evidence type="ECO:0000256" key="6">
    <source>
        <dbReference type="ARBA" id="ARBA00022723"/>
    </source>
</evidence>
<dbReference type="InterPro" id="IPR058240">
    <property type="entry name" value="rSAM_sf"/>
</dbReference>
<evidence type="ECO:0000259" key="11">
    <source>
        <dbReference type="PROSITE" id="PS51918"/>
    </source>
</evidence>
<dbReference type="GO" id="GO:0016829">
    <property type="term" value="F:lyase activity"/>
    <property type="evidence" value="ECO:0007669"/>
    <property type="project" value="UniProtKB-KW"/>
</dbReference>
<dbReference type="InterPro" id="IPR013785">
    <property type="entry name" value="Aldolase_TIM"/>
</dbReference>